<dbReference type="CDD" id="cd02754">
    <property type="entry name" value="MopB_Nitrate-R-NapA-like"/>
    <property type="match status" value="1"/>
</dbReference>
<dbReference type="Gene3D" id="3.40.50.360">
    <property type="match status" value="1"/>
</dbReference>
<comment type="cofactor">
    <cofactor evidence="4">
        <name>FAD</name>
        <dbReference type="ChEBI" id="CHEBI:57692"/>
    </cofactor>
</comment>
<dbReference type="PRINTS" id="PR00371">
    <property type="entry name" value="FPNCR"/>
</dbReference>
<dbReference type="InterPro" id="IPR001709">
    <property type="entry name" value="Flavoprot_Pyr_Nucl_cyt_Rdtase"/>
</dbReference>
<dbReference type="SUPFAM" id="SSF53706">
    <property type="entry name" value="Formate dehydrogenase/DMSO reductase, domains 1-3"/>
    <property type="match status" value="1"/>
</dbReference>
<dbReference type="Gene3D" id="3.40.228.10">
    <property type="entry name" value="Dimethylsulfoxide Reductase, domain 2"/>
    <property type="match status" value="1"/>
</dbReference>
<evidence type="ECO:0000256" key="5">
    <source>
        <dbReference type="ARBA" id="ARBA00008747"/>
    </source>
</evidence>
<keyword evidence="8" id="KW-0500">Molybdenum</keyword>
<dbReference type="GO" id="GO:0042128">
    <property type="term" value="P:nitrate assimilation"/>
    <property type="evidence" value="ECO:0007669"/>
    <property type="project" value="UniProtKB-KW"/>
</dbReference>
<evidence type="ECO:0000313" key="23">
    <source>
        <dbReference type="Proteomes" id="UP000182498"/>
    </source>
</evidence>
<protein>
    <recommendedName>
        <fullName evidence="6">assimilatory sulfite reductase (NADPH)</fullName>
        <ecNumber evidence="6">1.8.1.2</ecNumber>
    </recommendedName>
</protein>
<dbReference type="Pfam" id="PF00258">
    <property type="entry name" value="Flavodoxin_1"/>
    <property type="match status" value="1"/>
</dbReference>
<dbReference type="Proteomes" id="UP000182498">
    <property type="component" value="Unassembled WGS sequence"/>
</dbReference>
<sequence>MTTTVDTVCGYCGVGCGLTLTRDDRGVLTSKGTAAHPANRGRLCTKGTTTADLLSSGGRQTAALVDGEETPVDAAVAEVAARFTALREEHGDDAVALYVSGQMSTEAQYLANKLAKGHFRTNLIESNSRLCMASAATGYKQSLGADGPPGSYDDLDHADVFLVAGANMADCHPILFLRMMDRVKQGAKLIVVDPRRTATAKKADLHLPVRPGTDMALLNGLLRLIIDNGDTDGDFITEFTEGWEVMADHLADYPVETVAEITGVDAADLRTAAEWIGGTQKFVSLWTMGLNQSVHGTWHTTALCNLHLATGAICRTGAGPFSLTGQPNAMGGREMGYMGPGLPGQRTVLDADQRAEVEEIWDLPAGTLHDRCGSGTVDLFRALKESEASGVRALWVICSNPASSMANGTAVAQALDAAECVVVQDAYAGTATAEHADIVLPAALWSETDGVMVNSERNLTLTSPLLDSPGDALPDWELICRVARAMGFSGFDFATASEVFDEIRRFHNPRTGWDLRGVDHERLRQGPVQWPAAPGAGERNPVRYLNDGVSQDLFVTGSGEVPRLAFPTPTRRARFHARPWLPPAETPDDEFPLVLTTGRLPHQWHTMTKTGRVNKLMKLNPSSFVQIHPVDAAGLGVADGDPVEVRSRRGAVTAPALVSEDIVPGTCFIPMHFADTPVNEVTSDAVDPESLQPEFKACAVALTAVPVPAAVPEENAVPNRQDLPDKPDLPTVLAAAPTADWTVAERAWLDGMVHALTLAPPTDAVPTVPAHAPLTEPHRAWVDGVLSGLFARVPLAVSPASAPEQHPGQSPVTVVWASQTGTVEEYVPDLVAALTASGIPAQERCADIVTPAELTGTVLFVVASTGDGEAPDNATALWDSLSQQSELDDLRCAVLGFGDSSYADFCGFARRLEERLTGLGAQLLAPRGSCEPDFEDAASAWLAAVAEELADGDVAPATPTPASPTWSRKNPLPTRLLESTRLTSGDPVSTGREVRRYAFELPADTLTYSAGDALGIWPRNRSAVVEEFLARTGLNSSATDDLITTLTGELDITAITPAVLRLIHAQHPGSGLGSLTDDPAALREYAHGRQLCDVLASYPVTVPAESWLEVLSPLRPRLYSISSSPLSDPGRVEITVSTVGFTSTEGHRRRGVSSGWLADLASGDEVRLFISPNRSFGPPEQADAPMIMIGPGTGIAPFRGFLQDRRHAGATGENWLFYGERHEATDFLYREELNGLRNDGTLTRLSTAFSRDTSERVYVQDRMRRHAGELWEWIGRGAHLYVCGDAARMATDVDRTLRQIVAEQGAMDETAAGAFIAQLSAEKRYVRDVY</sequence>
<keyword evidence="14" id="KW-0560">Oxidoreductase</keyword>
<dbReference type="GO" id="GO:0010181">
    <property type="term" value="F:FMN binding"/>
    <property type="evidence" value="ECO:0007669"/>
    <property type="project" value="InterPro"/>
</dbReference>
<dbReference type="OrthoDB" id="7376058at2"/>
<dbReference type="InterPro" id="IPR001433">
    <property type="entry name" value="OxRdtase_FAD/NAD-bd"/>
</dbReference>
<dbReference type="InterPro" id="IPR009010">
    <property type="entry name" value="Asp_de-COase-like_dom_sf"/>
</dbReference>
<dbReference type="Gene3D" id="3.40.50.80">
    <property type="entry name" value="Nucleotide-binding domain of ferredoxin-NADP reductase (FNR) module"/>
    <property type="match status" value="1"/>
</dbReference>
<dbReference type="FunFam" id="3.40.50.80:FF:000001">
    <property type="entry name" value="NADPH--cytochrome P450 reductase 1"/>
    <property type="match status" value="1"/>
</dbReference>
<gene>
    <name evidence="22" type="ORF">CVAR292_00251</name>
</gene>
<dbReference type="InterPro" id="IPR001094">
    <property type="entry name" value="Flavdoxin-like"/>
</dbReference>
<dbReference type="InterPro" id="IPR041957">
    <property type="entry name" value="CT_Nitrate-R-NapA-like"/>
</dbReference>
<evidence type="ECO:0000256" key="15">
    <source>
        <dbReference type="ARBA" id="ARBA00023004"/>
    </source>
</evidence>
<dbReference type="Gene3D" id="2.40.40.20">
    <property type="match status" value="1"/>
</dbReference>
<dbReference type="InterPro" id="IPR027467">
    <property type="entry name" value="MopterinOxRdtase_cofactor_BS"/>
</dbReference>
<dbReference type="InterPro" id="IPR039261">
    <property type="entry name" value="FNR_nucleotide-bd"/>
</dbReference>
<dbReference type="Pfam" id="PF04879">
    <property type="entry name" value="Molybdop_Fe4S4"/>
    <property type="match status" value="1"/>
</dbReference>
<dbReference type="GO" id="GO:0051539">
    <property type="term" value="F:4 iron, 4 sulfur cluster binding"/>
    <property type="evidence" value="ECO:0007669"/>
    <property type="project" value="UniProtKB-KW"/>
</dbReference>
<dbReference type="PRINTS" id="PR00369">
    <property type="entry name" value="FLAVODOXIN"/>
</dbReference>
<dbReference type="SUPFAM" id="SSF50692">
    <property type="entry name" value="ADC-like"/>
    <property type="match status" value="1"/>
</dbReference>
<evidence type="ECO:0000256" key="1">
    <source>
        <dbReference type="ARBA" id="ARBA00001917"/>
    </source>
</evidence>
<dbReference type="Pfam" id="PF00384">
    <property type="entry name" value="Molybdopterin"/>
    <property type="match status" value="1"/>
</dbReference>
<evidence type="ECO:0000256" key="12">
    <source>
        <dbReference type="ARBA" id="ARBA00022827"/>
    </source>
</evidence>
<keyword evidence="17" id="KW-0534">Nitrate assimilation</keyword>
<dbReference type="InterPro" id="IPR023173">
    <property type="entry name" value="NADPH_Cyt_P450_Rdtase_alpha"/>
</dbReference>
<dbReference type="EMBL" id="FAUH01000001">
    <property type="protein sequence ID" value="CUU64946.1"/>
    <property type="molecule type" value="Genomic_DNA"/>
</dbReference>
<dbReference type="CDD" id="cd02791">
    <property type="entry name" value="MopB_CT_Nitrate-R-NapA-like"/>
    <property type="match status" value="1"/>
</dbReference>
<feature type="domain" description="FAD-binding FR-type" evidence="20">
    <location>
        <begin position="969"/>
        <end position="1179"/>
    </location>
</feature>
<evidence type="ECO:0000256" key="7">
    <source>
        <dbReference type="ARBA" id="ARBA00022485"/>
    </source>
</evidence>
<dbReference type="Pfam" id="PF00175">
    <property type="entry name" value="NAD_binding_1"/>
    <property type="match status" value="1"/>
</dbReference>
<evidence type="ECO:0000256" key="11">
    <source>
        <dbReference type="ARBA" id="ARBA00022723"/>
    </source>
</evidence>
<dbReference type="Gene3D" id="1.20.990.10">
    <property type="entry name" value="NADPH-cytochrome p450 Reductase, Chain A, domain 3"/>
    <property type="match status" value="1"/>
</dbReference>
<keyword evidence="16" id="KW-0411">Iron-sulfur</keyword>
<dbReference type="SUPFAM" id="SSF52218">
    <property type="entry name" value="Flavoproteins"/>
    <property type="match status" value="1"/>
</dbReference>
<keyword evidence="15" id="KW-0408">Iron</keyword>
<reference evidence="23" key="1">
    <citation type="submission" date="2015-11" db="EMBL/GenBank/DDBJ databases">
        <authorList>
            <person name="Dugat-Bony E."/>
        </authorList>
    </citation>
    <scope>NUCLEOTIDE SEQUENCE [LARGE SCALE GENOMIC DNA]</scope>
    <source>
        <strain evidence="23">Mu292</strain>
    </source>
</reference>
<keyword evidence="10" id="KW-0288">FMN</keyword>
<dbReference type="InterPro" id="IPR006657">
    <property type="entry name" value="MoPterin_dinucl-bd_dom"/>
</dbReference>
<proteinExistence type="inferred from homology"/>
<organism evidence="22 23">
    <name type="scientific">Corynebacterium variabile</name>
    <dbReference type="NCBI Taxonomy" id="1727"/>
    <lineage>
        <taxon>Bacteria</taxon>
        <taxon>Bacillati</taxon>
        <taxon>Actinomycetota</taxon>
        <taxon>Actinomycetes</taxon>
        <taxon>Mycobacteriales</taxon>
        <taxon>Corynebacteriaceae</taxon>
        <taxon>Corynebacterium</taxon>
    </lineage>
</organism>
<dbReference type="Gene3D" id="2.20.25.90">
    <property type="entry name" value="ADC-like domains"/>
    <property type="match status" value="1"/>
</dbReference>
<evidence type="ECO:0000313" key="22">
    <source>
        <dbReference type="EMBL" id="CUU64946.1"/>
    </source>
</evidence>
<evidence type="ECO:0000256" key="16">
    <source>
        <dbReference type="ARBA" id="ARBA00023014"/>
    </source>
</evidence>
<dbReference type="PROSITE" id="PS51669">
    <property type="entry name" value="4FE4S_MOW_BIS_MGD"/>
    <property type="match status" value="1"/>
</dbReference>
<keyword evidence="23" id="KW-1185">Reference proteome</keyword>
<evidence type="ECO:0000256" key="3">
    <source>
        <dbReference type="ARBA" id="ARBA00001966"/>
    </source>
</evidence>
<dbReference type="PROSITE" id="PS00551">
    <property type="entry name" value="MOLYBDOPTERIN_PROK_1"/>
    <property type="match status" value="1"/>
</dbReference>
<dbReference type="PROSITE" id="PS50902">
    <property type="entry name" value="FLAVODOXIN_LIKE"/>
    <property type="match status" value="1"/>
</dbReference>
<dbReference type="InterPro" id="IPR008254">
    <property type="entry name" value="Flavodoxin/NO_synth"/>
</dbReference>
<dbReference type="SUPFAM" id="SSF63380">
    <property type="entry name" value="Riboflavin synthase domain-like"/>
    <property type="match status" value="1"/>
</dbReference>
<dbReference type="PROSITE" id="PS51384">
    <property type="entry name" value="FAD_FR"/>
    <property type="match status" value="1"/>
</dbReference>
<evidence type="ECO:0000256" key="9">
    <source>
        <dbReference type="ARBA" id="ARBA00022630"/>
    </source>
</evidence>
<evidence type="ECO:0000256" key="17">
    <source>
        <dbReference type="ARBA" id="ARBA00023063"/>
    </source>
</evidence>
<evidence type="ECO:0000259" key="20">
    <source>
        <dbReference type="PROSITE" id="PS51384"/>
    </source>
</evidence>
<dbReference type="GO" id="GO:0046872">
    <property type="term" value="F:metal ion binding"/>
    <property type="evidence" value="ECO:0007669"/>
    <property type="project" value="UniProtKB-KW"/>
</dbReference>
<evidence type="ECO:0000256" key="4">
    <source>
        <dbReference type="ARBA" id="ARBA00001974"/>
    </source>
</evidence>
<comment type="cofactor">
    <cofactor evidence="1">
        <name>FMN</name>
        <dbReference type="ChEBI" id="CHEBI:58210"/>
    </cofactor>
</comment>
<keyword evidence="9" id="KW-0285">Flavoprotein</keyword>
<dbReference type="EC" id="1.8.1.2" evidence="6"/>
<evidence type="ECO:0000256" key="6">
    <source>
        <dbReference type="ARBA" id="ARBA00012604"/>
    </source>
</evidence>
<keyword evidence="11" id="KW-0479">Metal-binding</keyword>
<evidence type="ECO:0000259" key="19">
    <source>
        <dbReference type="PROSITE" id="PS50902"/>
    </source>
</evidence>
<dbReference type="InterPro" id="IPR006656">
    <property type="entry name" value="Mopterin_OxRdtase"/>
</dbReference>
<dbReference type="PANTHER" id="PTHR43105:SF9">
    <property type="entry name" value="NADPH-FE(3+) OXIDOREDUCTASE SUBUNIT ALPHA"/>
    <property type="match status" value="1"/>
</dbReference>
<dbReference type="InterPro" id="IPR017938">
    <property type="entry name" value="Riboflavin_synthase-like_b-brl"/>
</dbReference>
<dbReference type="InterPro" id="IPR017927">
    <property type="entry name" value="FAD-bd_FR_type"/>
</dbReference>
<evidence type="ECO:0000256" key="10">
    <source>
        <dbReference type="ARBA" id="ARBA00022643"/>
    </source>
</evidence>
<comment type="similarity">
    <text evidence="5">Belongs to the prokaryotic molybdopterin-containing oxidoreductase family. NasA/NapA/NarB subfamily.</text>
</comment>
<feature type="domain" description="Flavodoxin-like" evidence="19">
    <location>
        <begin position="812"/>
        <end position="946"/>
    </location>
</feature>
<dbReference type="InterPro" id="IPR029039">
    <property type="entry name" value="Flavoprotein-like_sf"/>
</dbReference>
<dbReference type="InterPro" id="IPR006963">
    <property type="entry name" value="Mopterin_OxRdtase_4Fe-4S_dom"/>
</dbReference>
<dbReference type="GO" id="GO:0043546">
    <property type="term" value="F:molybdopterin cofactor binding"/>
    <property type="evidence" value="ECO:0007669"/>
    <property type="project" value="InterPro"/>
</dbReference>
<accession>A0A0X8XUN9</accession>
<dbReference type="GO" id="GO:0016020">
    <property type="term" value="C:membrane"/>
    <property type="evidence" value="ECO:0007669"/>
    <property type="project" value="TreeGrafter"/>
</dbReference>
<dbReference type="PANTHER" id="PTHR43105">
    <property type="entry name" value="RESPIRATORY NITRATE REDUCTASE"/>
    <property type="match status" value="1"/>
</dbReference>
<keyword evidence="13" id="KW-0521">NADP</keyword>
<dbReference type="InterPro" id="IPR003097">
    <property type="entry name" value="CysJ-like_FAD-binding"/>
</dbReference>
<keyword evidence="12" id="KW-0274">FAD</keyword>
<evidence type="ECO:0000259" key="21">
    <source>
        <dbReference type="PROSITE" id="PS51669"/>
    </source>
</evidence>
<dbReference type="Gene3D" id="2.40.30.10">
    <property type="entry name" value="Translation factors"/>
    <property type="match status" value="1"/>
</dbReference>
<name>A0A0X8XUN9_9CORY</name>
<dbReference type="SUPFAM" id="SSF52343">
    <property type="entry name" value="Ferredoxin reductase-like, C-terminal NADP-linked domain"/>
    <property type="match status" value="1"/>
</dbReference>
<dbReference type="Pfam" id="PF00667">
    <property type="entry name" value="FAD_binding_1"/>
    <property type="match status" value="1"/>
</dbReference>
<evidence type="ECO:0000256" key="13">
    <source>
        <dbReference type="ARBA" id="ARBA00022857"/>
    </source>
</evidence>
<dbReference type="SMART" id="SM00926">
    <property type="entry name" value="Molybdop_Fe4S4"/>
    <property type="match status" value="1"/>
</dbReference>
<comment type="catalytic activity">
    <reaction evidence="18">
        <text>hydrogen sulfide + 3 NADP(+) + 3 H2O = sulfite + 3 NADPH + 4 H(+)</text>
        <dbReference type="Rhea" id="RHEA:13801"/>
        <dbReference type="ChEBI" id="CHEBI:15377"/>
        <dbReference type="ChEBI" id="CHEBI:15378"/>
        <dbReference type="ChEBI" id="CHEBI:17359"/>
        <dbReference type="ChEBI" id="CHEBI:29919"/>
        <dbReference type="ChEBI" id="CHEBI:57783"/>
        <dbReference type="ChEBI" id="CHEBI:58349"/>
        <dbReference type="EC" id="1.8.1.2"/>
    </reaction>
</comment>
<comment type="cofactor">
    <cofactor evidence="3">
        <name>[4Fe-4S] cluster</name>
        <dbReference type="ChEBI" id="CHEBI:49883"/>
    </cofactor>
</comment>
<dbReference type="GO" id="GO:0004783">
    <property type="term" value="F:sulfite reductase (NADPH) activity"/>
    <property type="evidence" value="ECO:0007669"/>
    <property type="project" value="UniProtKB-EC"/>
</dbReference>
<keyword evidence="7" id="KW-0004">4Fe-4S</keyword>
<dbReference type="Pfam" id="PF01568">
    <property type="entry name" value="Molydop_binding"/>
    <property type="match status" value="1"/>
</dbReference>
<dbReference type="InterPro" id="IPR050123">
    <property type="entry name" value="Prok_molybdopt-oxidoreductase"/>
</dbReference>
<feature type="domain" description="4Fe-4S Mo/W bis-MGD-type" evidence="21">
    <location>
        <begin position="2"/>
        <end position="58"/>
    </location>
</feature>
<evidence type="ECO:0000256" key="18">
    <source>
        <dbReference type="ARBA" id="ARBA00052219"/>
    </source>
</evidence>
<evidence type="ECO:0000256" key="8">
    <source>
        <dbReference type="ARBA" id="ARBA00022505"/>
    </source>
</evidence>
<dbReference type="Gene3D" id="3.40.50.740">
    <property type="match status" value="1"/>
</dbReference>
<comment type="cofactor">
    <cofactor evidence="2">
        <name>Mo-bis(molybdopterin guanine dinucleotide)</name>
        <dbReference type="ChEBI" id="CHEBI:60539"/>
    </cofactor>
</comment>
<evidence type="ECO:0000256" key="2">
    <source>
        <dbReference type="ARBA" id="ARBA00001942"/>
    </source>
</evidence>
<evidence type="ECO:0000256" key="14">
    <source>
        <dbReference type="ARBA" id="ARBA00023002"/>
    </source>
</evidence>
<dbReference type="RefSeq" id="WP_073883366.1">
    <property type="nucleotide sequence ID" value="NZ_FAUH01000001.1"/>
</dbReference>